<accession>A0AAD8XT56</accession>
<evidence type="ECO:0000313" key="3">
    <source>
        <dbReference type="Proteomes" id="UP001224775"/>
    </source>
</evidence>
<dbReference type="AlphaFoldDB" id="A0AAD8XT56"/>
<proteinExistence type="predicted"/>
<protein>
    <submittedName>
        <fullName evidence="2">Uncharacterized protein</fullName>
    </submittedName>
</protein>
<sequence>MVLKENRKGSSQSYNYNRLRVIIAFISLPLGFIIFTFAIRIRSYEPTTNSNNEQASTKLVGSLADIPIHQIDYGVQSTPLVMIRTSLDEELLKRFLEEHLYSCAEEELNNTQELDNRVKEPVYVYEGYYHSLQTSKNVFSRNPNPLIGKDHHKPAAGPFTRAFFDAFRVVNKDIFDSLRERLLEASAFKETQKEDVSYMLAKWIEQGHHFGDLSVQIHYGSGNEQKLVSGQAWHTDAANSLLHLAVTLRGERVLHSKRIQSSKDSTIRRPIRGQQPVEVLEKQNPGDAYLSSSTLMRHAPQFFDTDYESRSIAIHARFLYTSAEVNKFYSVRTNDSWDKMTNVLANTLSIADIQIPSLAQVESQLLHMHLS</sequence>
<name>A0AAD8XT56_9STRA</name>
<comment type="caution">
    <text evidence="2">The sequence shown here is derived from an EMBL/GenBank/DDBJ whole genome shotgun (WGS) entry which is preliminary data.</text>
</comment>
<evidence type="ECO:0000256" key="1">
    <source>
        <dbReference type="SAM" id="Phobius"/>
    </source>
</evidence>
<dbReference type="EMBL" id="JATAAI010000056">
    <property type="protein sequence ID" value="KAK1732901.1"/>
    <property type="molecule type" value="Genomic_DNA"/>
</dbReference>
<keyword evidence="1" id="KW-0472">Membrane</keyword>
<keyword evidence="1" id="KW-1133">Transmembrane helix</keyword>
<evidence type="ECO:0000313" key="2">
    <source>
        <dbReference type="EMBL" id="KAK1732901.1"/>
    </source>
</evidence>
<keyword evidence="3" id="KW-1185">Reference proteome</keyword>
<reference evidence="2" key="1">
    <citation type="submission" date="2023-06" db="EMBL/GenBank/DDBJ databases">
        <title>Survivors Of The Sea: Transcriptome response of Skeletonema marinoi to long-term dormancy.</title>
        <authorList>
            <person name="Pinder M.I.M."/>
            <person name="Kourtchenko O."/>
            <person name="Robertson E.K."/>
            <person name="Larsson T."/>
            <person name="Maumus F."/>
            <person name="Osuna-Cruz C.M."/>
            <person name="Vancaester E."/>
            <person name="Stenow R."/>
            <person name="Vandepoele K."/>
            <person name="Ploug H."/>
            <person name="Bruchert V."/>
            <person name="Godhe A."/>
            <person name="Topel M."/>
        </authorList>
    </citation>
    <scope>NUCLEOTIDE SEQUENCE</scope>
    <source>
        <strain evidence="2">R05AC</strain>
    </source>
</reference>
<dbReference type="Proteomes" id="UP001224775">
    <property type="component" value="Unassembled WGS sequence"/>
</dbReference>
<feature type="transmembrane region" description="Helical" evidence="1">
    <location>
        <begin position="21"/>
        <end position="41"/>
    </location>
</feature>
<organism evidence="2 3">
    <name type="scientific">Skeletonema marinoi</name>
    <dbReference type="NCBI Taxonomy" id="267567"/>
    <lineage>
        <taxon>Eukaryota</taxon>
        <taxon>Sar</taxon>
        <taxon>Stramenopiles</taxon>
        <taxon>Ochrophyta</taxon>
        <taxon>Bacillariophyta</taxon>
        <taxon>Coscinodiscophyceae</taxon>
        <taxon>Thalassiosirophycidae</taxon>
        <taxon>Thalassiosirales</taxon>
        <taxon>Skeletonemataceae</taxon>
        <taxon>Skeletonema</taxon>
        <taxon>Skeletonema marinoi-dohrnii complex</taxon>
    </lineage>
</organism>
<keyword evidence="1" id="KW-0812">Transmembrane</keyword>
<gene>
    <name evidence="2" type="ORF">QTG54_016439</name>
</gene>